<sequence>MDDIIATGNDSHAINQFVKELNIQFSLKDLKKYILDLLRRASMDKSKGSPMPTLTTCNLSAQWALYNIVITRPGIAFSANKVCQFMHKPLDLDFKVVKRILCYLEDTLDHGLCFTRFFLKDIHMRIGVHMLMIEDPRQGIVCFWRESSFQEFKKTTSSIEVHS</sequence>
<evidence type="ECO:0008006" key="3">
    <source>
        <dbReference type="Google" id="ProtNLM"/>
    </source>
</evidence>
<organism evidence="1 2">
    <name type="scientific">Gossypium australe</name>
    <dbReference type="NCBI Taxonomy" id="47621"/>
    <lineage>
        <taxon>Eukaryota</taxon>
        <taxon>Viridiplantae</taxon>
        <taxon>Streptophyta</taxon>
        <taxon>Embryophyta</taxon>
        <taxon>Tracheophyta</taxon>
        <taxon>Spermatophyta</taxon>
        <taxon>Magnoliopsida</taxon>
        <taxon>eudicotyledons</taxon>
        <taxon>Gunneridae</taxon>
        <taxon>Pentapetalae</taxon>
        <taxon>rosids</taxon>
        <taxon>malvids</taxon>
        <taxon>Malvales</taxon>
        <taxon>Malvaceae</taxon>
        <taxon>Malvoideae</taxon>
        <taxon>Gossypium</taxon>
    </lineage>
</organism>
<proteinExistence type="predicted"/>
<dbReference type="EMBL" id="SMMG02000005">
    <property type="protein sequence ID" value="KAA3472961.1"/>
    <property type="molecule type" value="Genomic_DNA"/>
</dbReference>
<keyword evidence="2" id="KW-1185">Reference proteome</keyword>
<gene>
    <name evidence="1" type="ORF">EPI10_023378</name>
</gene>
<evidence type="ECO:0000313" key="2">
    <source>
        <dbReference type="Proteomes" id="UP000325315"/>
    </source>
</evidence>
<protein>
    <recommendedName>
        <fullName evidence="3">Retrovirus-related Pol polyprotein from transposon TNT 1-94</fullName>
    </recommendedName>
</protein>
<name>A0A5B6VUR5_9ROSI</name>
<comment type="caution">
    <text evidence="1">The sequence shown here is derived from an EMBL/GenBank/DDBJ whole genome shotgun (WGS) entry which is preliminary data.</text>
</comment>
<reference evidence="2" key="1">
    <citation type="journal article" date="2019" name="Plant Biotechnol. J.">
        <title>Genome sequencing of the Australian wild diploid species Gossypium australe highlights disease resistance and delayed gland morphogenesis.</title>
        <authorList>
            <person name="Cai Y."/>
            <person name="Cai X."/>
            <person name="Wang Q."/>
            <person name="Wang P."/>
            <person name="Zhang Y."/>
            <person name="Cai C."/>
            <person name="Xu Y."/>
            <person name="Wang K."/>
            <person name="Zhou Z."/>
            <person name="Wang C."/>
            <person name="Geng S."/>
            <person name="Li B."/>
            <person name="Dong Q."/>
            <person name="Hou Y."/>
            <person name="Wang H."/>
            <person name="Ai P."/>
            <person name="Liu Z."/>
            <person name="Yi F."/>
            <person name="Sun M."/>
            <person name="An G."/>
            <person name="Cheng J."/>
            <person name="Zhang Y."/>
            <person name="Shi Q."/>
            <person name="Xie Y."/>
            <person name="Shi X."/>
            <person name="Chang Y."/>
            <person name="Huang F."/>
            <person name="Chen Y."/>
            <person name="Hong S."/>
            <person name="Mi L."/>
            <person name="Sun Q."/>
            <person name="Zhang L."/>
            <person name="Zhou B."/>
            <person name="Peng R."/>
            <person name="Zhang X."/>
            <person name="Liu F."/>
        </authorList>
    </citation>
    <scope>NUCLEOTIDE SEQUENCE [LARGE SCALE GENOMIC DNA]</scope>
    <source>
        <strain evidence="2">cv. PA1801</strain>
    </source>
</reference>
<evidence type="ECO:0000313" key="1">
    <source>
        <dbReference type="EMBL" id="KAA3472961.1"/>
    </source>
</evidence>
<dbReference type="AlphaFoldDB" id="A0A5B6VUR5"/>
<accession>A0A5B6VUR5</accession>
<dbReference type="Proteomes" id="UP000325315">
    <property type="component" value="Unassembled WGS sequence"/>
</dbReference>